<dbReference type="SUPFAM" id="SSF49303">
    <property type="entry name" value="beta-Galactosidase/glucuronidase domain"/>
    <property type="match status" value="1"/>
</dbReference>
<dbReference type="InterPro" id="IPR036156">
    <property type="entry name" value="Beta-gal/glucu_dom_sf"/>
</dbReference>
<keyword evidence="2" id="KW-0378">Hydrolase</keyword>
<feature type="non-terminal residue" evidence="5">
    <location>
        <position position="1"/>
    </location>
</feature>
<dbReference type="AlphaFoldDB" id="X1PR91"/>
<dbReference type="GO" id="GO:0004567">
    <property type="term" value="F:beta-mannosidase activity"/>
    <property type="evidence" value="ECO:0007669"/>
    <property type="project" value="TreeGrafter"/>
</dbReference>
<keyword evidence="1" id="KW-0732">Signal</keyword>
<reference evidence="5" key="1">
    <citation type="journal article" date="2014" name="Front. Microbiol.">
        <title>High frequency of phylogenetically diverse reductive dehalogenase-homologous genes in deep subseafloor sedimentary metagenomes.</title>
        <authorList>
            <person name="Kawai M."/>
            <person name="Futagami T."/>
            <person name="Toyoda A."/>
            <person name="Takaki Y."/>
            <person name="Nishi S."/>
            <person name="Hori S."/>
            <person name="Arai W."/>
            <person name="Tsubouchi T."/>
            <person name="Morono Y."/>
            <person name="Uchiyama I."/>
            <person name="Ito T."/>
            <person name="Fujiyama A."/>
            <person name="Inagaki F."/>
            <person name="Takami H."/>
        </authorList>
    </citation>
    <scope>NUCLEOTIDE SEQUENCE</scope>
    <source>
        <strain evidence="5">Expedition CK06-06</strain>
    </source>
</reference>
<dbReference type="InterPro" id="IPR006102">
    <property type="entry name" value="Ig-like_GH2"/>
</dbReference>
<comment type="caution">
    <text evidence="5">The sequence shown here is derived from an EMBL/GenBank/DDBJ whole genome shotgun (WGS) entry which is preliminary data.</text>
</comment>
<dbReference type="Pfam" id="PF02836">
    <property type="entry name" value="Glyco_hydro_2_C"/>
    <property type="match status" value="1"/>
</dbReference>
<keyword evidence="2" id="KW-0326">Glycosidase</keyword>
<dbReference type="EMBL" id="BARV01035773">
    <property type="protein sequence ID" value="GAI58772.1"/>
    <property type="molecule type" value="Genomic_DNA"/>
</dbReference>
<name>X1PR91_9ZZZZ</name>
<dbReference type="Gene3D" id="3.20.20.80">
    <property type="entry name" value="Glycosidases"/>
    <property type="match status" value="1"/>
</dbReference>
<feature type="domain" description="Glycoside hydrolase family 2 catalytic" evidence="4">
    <location>
        <begin position="106"/>
        <end position="223"/>
    </location>
</feature>
<dbReference type="SUPFAM" id="SSF51445">
    <property type="entry name" value="(Trans)glycosidases"/>
    <property type="match status" value="1"/>
</dbReference>
<evidence type="ECO:0000313" key="5">
    <source>
        <dbReference type="EMBL" id="GAI58772.1"/>
    </source>
</evidence>
<dbReference type="GO" id="GO:0005975">
    <property type="term" value="P:carbohydrate metabolic process"/>
    <property type="evidence" value="ECO:0007669"/>
    <property type="project" value="InterPro"/>
</dbReference>
<dbReference type="Gene3D" id="2.60.40.10">
    <property type="entry name" value="Immunoglobulins"/>
    <property type="match status" value="1"/>
</dbReference>
<dbReference type="InterPro" id="IPR017853">
    <property type="entry name" value="GH"/>
</dbReference>
<dbReference type="InterPro" id="IPR006103">
    <property type="entry name" value="Glyco_hydro_2_cat"/>
</dbReference>
<organism evidence="5">
    <name type="scientific">marine sediment metagenome</name>
    <dbReference type="NCBI Taxonomy" id="412755"/>
    <lineage>
        <taxon>unclassified sequences</taxon>
        <taxon>metagenomes</taxon>
        <taxon>ecological metagenomes</taxon>
    </lineage>
</organism>
<feature type="non-terminal residue" evidence="5">
    <location>
        <position position="234"/>
    </location>
</feature>
<dbReference type="Pfam" id="PF00703">
    <property type="entry name" value="Glyco_hydro_2"/>
    <property type="match status" value="1"/>
</dbReference>
<dbReference type="InterPro" id="IPR050887">
    <property type="entry name" value="Beta-mannosidase_GH2"/>
</dbReference>
<dbReference type="PANTHER" id="PTHR43730:SF1">
    <property type="entry name" value="BETA-MANNOSIDASE"/>
    <property type="match status" value="1"/>
</dbReference>
<evidence type="ECO:0000256" key="1">
    <source>
        <dbReference type="ARBA" id="ARBA00022729"/>
    </source>
</evidence>
<gene>
    <name evidence="5" type="ORF">S06H3_55756</name>
</gene>
<sequence length="234" mass="26647">RHADIRIAAKLDTVISQQFHCRLALSGGSRTIEQNLTFDAGEDSQSTVIRIENPSLWWPAGYGQQNLYTIDAKLLSSNETIDRKQKSFGIRTVKLNRSPDEHGEKFQFEINGQPIFAKGANWVPPSIFAGSVTSADYEKLLHLAKGSAVNMLRVWGGGYYEADEFYSLCDRLGIMVWQDFMFACAYYPDRKWFLEEVETEATAIMKRLRNHPCVVLWCGNNENDWLHVIGRFGS</sequence>
<evidence type="ECO:0000256" key="2">
    <source>
        <dbReference type="ARBA" id="ARBA00023295"/>
    </source>
</evidence>
<proteinExistence type="predicted"/>
<protein>
    <recommendedName>
        <fullName evidence="6">Glycoside hydrolase family 2 immunoglobulin-like beta-sandwich domain-containing protein</fullName>
    </recommendedName>
</protein>
<accession>X1PR91</accession>
<evidence type="ECO:0000259" key="3">
    <source>
        <dbReference type="Pfam" id="PF00703"/>
    </source>
</evidence>
<dbReference type="GO" id="GO:0006516">
    <property type="term" value="P:glycoprotein catabolic process"/>
    <property type="evidence" value="ECO:0007669"/>
    <property type="project" value="TreeGrafter"/>
</dbReference>
<evidence type="ECO:0000259" key="4">
    <source>
        <dbReference type="Pfam" id="PF02836"/>
    </source>
</evidence>
<evidence type="ECO:0008006" key="6">
    <source>
        <dbReference type="Google" id="ProtNLM"/>
    </source>
</evidence>
<dbReference type="PANTHER" id="PTHR43730">
    <property type="entry name" value="BETA-MANNOSIDASE"/>
    <property type="match status" value="1"/>
</dbReference>
<feature type="domain" description="Glycoside hydrolase family 2 immunoglobulin-like beta-sandwich" evidence="3">
    <location>
        <begin position="33"/>
        <end position="91"/>
    </location>
</feature>
<dbReference type="InterPro" id="IPR013783">
    <property type="entry name" value="Ig-like_fold"/>
</dbReference>